<dbReference type="PATRIC" id="fig|411473.3.peg.1432"/>
<gene>
    <name evidence="2" type="ORF">RUMCAL_01751</name>
</gene>
<dbReference type="AlphaFoldDB" id="U2KRU9"/>
<dbReference type="Pfam" id="PF13672">
    <property type="entry name" value="PP2C_2"/>
    <property type="match status" value="1"/>
</dbReference>
<dbReference type="SMART" id="SM00332">
    <property type="entry name" value="PP2Cc"/>
    <property type="match status" value="1"/>
</dbReference>
<dbReference type="Proteomes" id="UP000016662">
    <property type="component" value="Unassembled WGS sequence"/>
</dbReference>
<reference evidence="2 3" key="1">
    <citation type="submission" date="2013-07" db="EMBL/GenBank/DDBJ databases">
        <authorList>
            <person name="Weinstock G."/>
            <person name="Sodergren E."/>
            <person name="Wylie T."/>
            <person name="Fulton L."/>
            <person name="Fulton R."/>
            <person name="Fronick C."/>
            <person name="O'Laughlin M."/>
            <person name="Godfrey J."/>
            <person name="Miner T."/>
            <person name="Herter B."/>
            <person name="Appelbaum E."/>
            <person name="Cordes M."/>
            <person name="Lek S."/>
            <person name="Wollam A."/>
            <person name="Pepin K.H."/>
            <person name="Palsikar V.B."/>
            <person name="Mitreva M."/>
            <person name="Wilson R.K."/>
        </authorList>
    </citation>
    <scope>NUCLEOTIDE SEQUENCE [LARGE SCALE GENOMIC DNA]</scope>
    <source>
        <strain evidence="2 3">ATCC 27760</strain>
    </source>
</reference>
<dbReference type="SMART" id="SM00331">
    <property type="entry name" value="PP2C_SIG"/>
    <property type="match status" value="1"/>
</dbReference>
<comment type="caution">
    <text evidence="2">The sequence shown here is derived from an EMBL/GenBank/DDBJ whole genome shotgun (WGS) entry which is preliminary data.</text>
</comment>
<protein>
    <submittedName>
        <fullName evidence="2">Putative serine/threonine phosphatase stp</fullName>
    </submittedName>
</protein>
<dbReference type="GO" id="GO:0004722">
    <property type="term" value="F:protein serine/threonine phosphatase activity"/>
    <property type="evidence" value="ECO:0007669"/>
    <property type="project" value="InterPro"/>
</dbReference>
<dbReference type="eggNOG" id="COG0631">
    <property type="taxonomic scope" value="Bacteria"/>
</dbReference>
<evidence type="ECO:0000313" key="2">
    <source>
        <dbReference type="EMBL" id="ERJ95002.1"/>
    </source>
</evidence>
<dbReference type="OrthoDB" id="9801841at2"/>
<dbReference type="PANTHER" id="PTHR47992">
    <property type="entry name" value="PROTEIN PHOSPHATASE"/>
    <property type="match status" value="1"/>
</dbReference>
<dbReference type="PROSITE" id="PS51746">
    <property type="entry name" value="PPM_2"/>
    <property type="match status" value="1"/>
</dbReference>
<evidence type="ECO:0000259" key="1">
    <source>
        <dbReference type="PROSITE" id="PS51746"/>
    </source>
</evidence>
<dbReference type="InterPro" id="IPR001932">
    <property type="entry name" value="PPM-type_phosphatase-like_dom"/>
</dbReference>
<dbReference type="InterPro" id="IPR036457">
    <property type="entry name" value="PPM-type-like_dom_sf"/>
</dbReference>
<accession>U2KRU9</accession>
<sequence length="233" mass="25767">MTSASQTHIGYIRDENQDRVGTRQFGENLLLVVCDGMGGERSGSKASSMAIDVFFEHFEEGYTEDMDAYSVRSLLLSSVSAANSVVYTTARMDYQNFGMGTTCVAAFVTAEYIAVANVGDSRAYLLTRETMEQVTTDHTVVHMLMETGQITEEEMETHPKRHMLMKAVGVERTVCPDFFRIDLKEGQTYRLLLCSDGLSGFCSDAEIQEVLQEDVSDTETAQKLIDAALEKGG</sequence>
<dbReference type="HOGENOM" id="CLU_034545_4_1_9"/>
<dbReference type="Gene3D" id="3.60.40.10">
    <property type="entry name" value="PPM-type phosphatase domain"/>
    <property type="match status" value="1"/>
</dbReference>
<evidence type="ECO:0000313" key="3">
    <source>
        <dbReference type="Proteomes" id="UP000016662"/>
    </source>
</evidence>
<feature type="domain" description="PPM-type phosphatase" evidence="1">
    <location>
        <begin position="1"/>
        <end position="233"/>
    </location>
</feature>
<organism evidence="2 3">
    <name type="scientific">Ruminococcus callidus ATCC 27760</name>
    <dbReference type="NCBI Taxonomy" id="411473"/>
    <lineage>
        <taxon>Bacteria</taxon>
        <taxon>Bacillati</taxon>
        <taxon>Bacillota</taxon>
        <taxon>Clostridia</taxon>
        <taxon>Eubacteriales</taxon>
        <taxon>Oscillospiraceae</taxon>
        <taxon>Ruminococcus</taxon>
    </lineage>
</organism>
<dbReference type="SUPFAM" id="SSF81606">
    <property type="entry name" value="PP2C-like"/>
    <property type="match status" value="1"/>
</dbReference>
<dbReference type="STRING" id="411473.RUMCAL_01751"/>
<dbReference type="RefSeq" id="WP_021683220.1">
    <property type="nucleotide sequence ID" value="NZ_KI260469.1"/>
</dbReference>
<keyword evidence="3" id="KW-1185">Reference proteome</keyword>
<dbReference type="InterPro" id="IPR015655">
    <property type="entry name" value="PP2C"/>
</dbReference>
<dbReference type="EMBL" id="AWVF01000221">
    <property type="protein sequence ID" value="ERJ95002.1"/>
    <property type="molecule type" value="Genomic_DNA"/>
</dbReference>
<dbReference type="CDD" id="cd00143">
    <property type="entry name" value="PP2Cc"/>
    <property type="match status" value="1"/>
</dbReference>
<name>U2KRU9_9FIRM</name>
<proteinExistence type="predicted"/>